<organism evidence="1 2">
    <name type="scientific">Pseudoroseomonas cervicalis ATCC 49957</name>
    <dbReference type="NCBI Taxonomy" id="525371"/>
    <lineage>
        <taxon>Bacteria</taxon>
        <taxon>Pseudomonadati</taxon>
        <taxon>Pseudomonadota</taxon>
        <taxon>Alphaproteobacteria</taxon>
        <taxon>Acetobacterales</taxon>
        <taxon>Roseomonadaceae</taxon>
        <taxon>Roseomonas</taxon>
    </lineage>
</organism>
<comment type="caution">
    <text evidence="1">The sequence shown here is derived from an EMBL/GenBank/DDBJ whole genome shotgun (WGS) entry which is preliminary data.</text>
</comment>
<dbReference type="HOGENOM" id="CLU_124534_0_0_5"/>
<proteinExistence type="predicted"/>
<dbReference type="Proteomes" id="UP000005324">
    <property type="component" value="Unassembled WGS sequence"/>
</dbReference>
<dbReference type="Pfam" id="PF08837">
    <property type="entry name" value="DUF1810"/>
    <property type="match status" value="1"/>
</dbReference>
<dbReference type="InterPro" id="IPR014937">
    <property type="entry name" value="DUF1810"/>
</dbReference>
<dbReference type="EMBL" id="ADVL01000765">
    <property type="protein sequence ID" value="EFH09584.1"/>
    <property type="molecule type" value="Genomic_DNA"/>
</dbReference>
<dbReference type="Gene3D" id="1.25.40.380">
    <property type="entry name" value="Protein of unknown function DUF1810"/>
    <property type="match status" value="1"/>
</dbReference>
<gene>
    <name evidence="1" type="ORF">HMPREF0731_4197</name>
</gene>
<name>D5RSY5_9PROT</name>
<evidence type="ECO:0008006" key="3">
    <source>
        <dbReference type="Google" id="ProtNLM"/>
    </source>
</evidence>
<dbReference type="PIRSF" id="PIRSF008546">
    <property type="entry name" value="UCP008546"/>
    <property type="match status" value="1"/>
</dbReference>
<keyword evidence="2" id="KW-1185">Reference proteome</keyword>
<sequence>MSDPFDLDRFLRAQEAVLPQVERELGEGRKRSHWMWFVFPQLRGLGRSETARRYGIGSAAEARAYLAHPLLGARLRHWVALVLAVPGRSAQEIFGSPDDVKFRSCLTLFATVAPQEASFRDALARFHGKGPDPATLALLRDAEE</sequence>
<reference evidence="1 2" key="1">
    <citation type="submission" date="2010-04" db="EMBL/GenBank/DDBJ databases">
        <authorList>
            <person name="Qin X."/>
            <person name="Bachman B."/>
            <person name="Battles P."/>
            <person name="Bell A."/>
            <person name="Bess C."/>
            <person name="Bickham C."/>
            <person name="Chaboub L."/>
            <person name="Chen D."/>
            <person name="Coyle M."/>
            <person name="Deiros D.R."/>
            <person name="Dinh H."/>
            <person name="Forbes L."/>
            <person name="Fowler G."/>
            <person name="Francisco L."/>
            <person name="Fu Q."/>
            <person name="Gubbala S."/>
            <person name="Hale W."/>
            <person name="Han Y."/>
            <person name="Hemphill L."/>
            <person name="Highlander S.K."/>
            <person name="Hirani K."/>
            <person name="Hogues M."/>
            <person name="Jackson L."/>
            <person name="Jakkamsetti A."/>
            <person name="Javaid M."/>
            <person name="Jiang H."/>
            <person name="Korchina V."/>
            <person name="Kovar C."/>
            <person name="Lara F."/>
            <person name="Lee S."/>
            <person name="Mata R."/>
            <person name="Mathew T."/>
            <person name="Moen C."/>
            <person name="Morales K."/>
            <person name="Munidasa M."/>
            <person name="Nazareth L."/>
            <person name="Ngo R."/>
            <person name="Nguyen L."/>
            <person name="Okwuonu G."/>
            <person name="Ongeri F."/>
            <person name="Patil S."/>
            <person name="Petrosino J."/>
            <person name="Pham C."/>
            <person name="Pham P."/>
            <person name="Pu L.-L."/>
            <person name="Puazo M."/>
            <person name="Raj R."/>
            <person name="Reid J."/>
            <person name="Rouhana J."/>
            <person name="Saada N."/>
            <person name="Shang Y."/>
            <person name="Simmons D."/>
            <person name="Thornton R."/>
            <person name="Warren J."/>
            <person name="Weissenberger G."/>
            <person name="Zhang J."/>
            <person name="Zhang L."/>
            <person name="Zhou C."/>
            <person name="Zhu D."/>
            <person name="Muzny D."/>
            <person name="Worley K."/>
            <person name="Gibbs R."/>
        </authorList>
    </citation>
    <scope>NUCLEOTIDE SEQUENCE [LARGE SCALE GENOMIC DNA]</scope>
    <source>
        <strain evidence="1 2">ATCC 49957</strain>
    </source>
</reference>
<protein>
    <recommendedName>
        <fullName evidence="3">Calpastatin</fullName>
    </recommendedName>
</protein>
<evidence type="ECO:0000313" key="2">
    <source>
        <dbReference type="Proteomes" id="UP000005324"/>
    </source>
</evidence>
<dbReference type="SUPFAM" id="SSF140736">
    <property type="entry name" value="Rv1873-like"/>
    <property type="match status" value="1"/>
</dbReference>
<dbReference type="InterPro" id="IPR036287">
    <property type="entry name" value="Rv1873-like_sf"/>
</dbReference>
<accession>D5RSY5</accession>
<dbReference type="AlphaFoldDB" id="D5RSY5"/>
<dbReference type="RefSeq" id="WP_007003227.1">
    <property type="nucleotide sequence ID" value="NZ_GG770777.1"/>
</dbReference>
<evidence type="ECO:0000313" key="1">
    <source>
        <dbReference type="EMBL" id="EFH09584.1"/>
    </source>
</evidence>